<keyword evidence="2" id="KW-0695">RNA-directed DNA polymerase</keyword>
<name>A0A2U1Q5R0_ARTAN</name>
<dbReference type="InterPro" id="IPR026960">
    <property type="entry name" value="RVT-Znf"/>
</dbReference>
<dbReference type="Proteomes" id="UP000245207">
    <property type="component" value="Unassembled WGS sequence"/>
</dbReference>
<dbReference type="PANTHER" id="PTHR36617:SF16">
    <property type="entry name" value="OS04G0516500 PROTEIN"/>
    <property type="match status" value="1"/>
</dbReference>
<organism evidence="2 3">
    <name type="scientific">Artemisia annua</name>
    <name type="common">Sweet wormwood</name>
    <dbReference type="NCBI Taxonomy" id="35608"/>
    <lineage>
        <taxon>Eukaryota</taxon>
        <taxon>Viridiplantae</taxon>
        <taxon>Streptophyta</taxon>
        <taxon>Embryophyta</taxon>
        <taxon>Tracheophyta</taxon>
        <taxon>Spermatophyta</taxon>
        <taxon>Magnoliopsida</taxon>
        <taxon>eudicotyledons</taxon>
        <taxon>Gunneridae</taxon>
        <taxon>Pentapetalae</taxon>
        <taxon>asterids</taxon>
        <taxon>campanulids</taxon>
        <taxon>Asterales</taxon>
        <taxon>Asteraceae</taxon>
        <taxon>Asteroideae</taxon>
        <taxon>Anthemideae</taxon>
        <taxon>Artemisiinae</taxon>
        <taxon>Artemisia</taxon>
    </lineage>
</organism>
<evidence type="ECO:0000259" key="1">
    <source>
        <dbReference type="Pfam" id="PF13966"/>
    </source>
</evidence>
<dbReference type="OrthoDB" id="1751518at2759"/>
<protein>
    <submittedName>
        <fullName evidence="2">RNA-directed DNA polymerase, eukaryota</fullName>
    </submittedName>
</protein>
<keyword evidence="3" id="KW-1185">Reference proteome</keyword>
<dbReference type="STRING" id="35608.A0A2U1Q5R0"/>
<dbReference type="EMBL" id="PKPP01000394">
    <property type="protein sequence ID" value="PWA93327.1"/>
    <property type="molecule type" value="Genomic_DNA"/>
</dbReference>
<comment type="caution">
    <text evidence="2">The sequence shown here is derived from an EMBL/GenBank/DDBJ whole genome shotgun (WGS) entry which is preliminary data.</text>
</comment>
<dbReference type="AlphaFoldDB" id="A0A2U1Q5R0"/>
<keyword evidence="2" id="KW-0548">Nucleotidyltransferase</keyword>
<reference evidence="2 3" key="1">
    <citation type="journal article" date="2018" name="Mol. Plant">
        <title>The genome of Artemisia annua provides insight into the evolution of Asteraceae family and artemisinin biosynthesis.</title>
        <authorList>
            <person name="Shen Q."/>
            <person name="Zhang L."/>
            <person name="Liao Z."/>
            <person name="Wang S."/>
            <person name="Yan T."/>
            <person name="Shi P."/>
            <person name="Liu M."/>
            <person name="Fu X."/>
            <person name="Pan Q."/>
            <person name="Wang Y."/>
            <person name="Lv Z."/>
            <person name="Lu X."/>
            <person name="Zhang F."/>
            <person name="Jiang W."/>
            <person name="Ma Y."/>
            <person name="Chen M."/>
            <person name="Hao X."/>
            <person name="Li L."/>
            <person name="Tang Y."/>
            <person name="Lv G."/>
            <person name="Zhou Y."/>
            <person name="Sun X."/>
            <person name="Brodelius P.E."/>
            <person name="Rose J.K.C."/>
            <person name="Tang K."/>
        </authorList>
    </citation>
    <scope>NUCLEOTIDE SEQUENCE [LARGE SCALE GENOMIC DNA]</scope>
    <source>
        <strain evidence="3">cv. Huhao1</strain>
        <tissue evidence="2">Leaf</tissue>
    </source>
</reference>
<keyword evidence="2" id="KW-0808">Transferase</keyword>
<dbReference type="Pfam" id="PF13966">
    <property type="entry name" value="zf-RVT"/>
    <property type="match status" value="1"/>
</dbReference>
<evidence type="ECO:0000313" key="3">
    <source>
        <dbReference type="Proteomes" id="UP000245207"/>
    </source>
</evidence>
<feature type="domain" description="Reverse transcriptase zinc-binding" evidence="1">
    <location>
        <begin position="85"/>
        <end position="152"/>
    </location>
</feature>
<accession>A0A2U1Q5R0</accession>
<gene>
    <name evidence="2" type="ORF">CTI12_AA072090</name>
</gene>
<proteinExistence type="predicted"/>
<evidence type="ECO:0000313" key="2">
    <source>
        <dbReference type="EMBL" id="PWA93327.1"/>
    </source>
</evidence>
<dbReference type="PANTHER" id="PTHR36617">
    <property type="entry name" value="PROTEIN, PUTATIVE-RELATED"/>
    <property type="match status" value="1"/>
</dbReference>
<dbReference type="GO" id="GO:0003964">
    <property type="term" value="F:RNA-directed DNA polymerase activity"/>
    <property type="evidence" value="ECO:0007669"/>
    <property type="project" value="UniProtKB-KW"/>
</dbReference>
<sequence length="251" mass="29813">MAGLASNRNACVSEYWSSQGWNINWRREIRGGAELSQHSQLMSCIENMCTNLDQDTWQWKFGDEESFTVRYVRYSLDVSRLPFASIATRWCKILPIKVNVFVWRAMLNRLPTRTSLDHRGIDMESLLCPCCNNNVEDSNHVFFTCNVALELWNRIEMWLDLHIPEFVNIADMFEWIDEHDGGSKQWRILNTTCVTVIWILWMYRNSVVFDGTTIKKHQLFDMVVLFSYNWFCNRNSKGRINWNAWMQNPRM</sequence>